<dbReference type="AlphaFoldDB" id="D7KQM0"/>
<organism evidence="3">
    <name type="scientific">Arabidopsis lyrata subsp. lyrata</name>
    <name type="common">Lyre-leaved rock-cress</name>
    <dbReference type="NCBI Taxonomy" id="81972"/>
    <lineage>
        <taxon>Eukaryota</taxon>
        <taxon>Viridiplantae</taxon>
        <taxon>Streptophyta</taxon>
        <taxon>Embryophyta</taxon>
        <taxon>Tracheophyta</taxon>
        <taxon>Spermatophyta</taxon>
        <taxon>Magnoliopsida</taxon>
        <taxon>eudicotyledons</taxon>
        <taxon>Gunneridae</taxon>
        <taxon>Pentapetalae</taxon>
        <taxon>rosids</taxon>
        <taxon>malvids</taxon>
        <taxon>Brassicales</taxon>
        <taxon>Brassicaceae</taxon>
        <taxon>Camelineae</taxon>
        <taxon>Arabidopsis</taxon>
    </lineage>
</organism>
<dbReference type="EMBL" id="GL348713">
    <property type="protein sequence ID" value="EFH66902.1"/>
    <property type="molecule type" value="Genomic_DNA"/>
</dbReference>
<dbReference type="SMART" id="SM00028">
    <property type="entry name" value="TPR"/>
    <property type="match status" value="3"/>
</dbReference>
<protein>
    <submittedName>
        <fullName evidence="2">Predicted protein</fullName>
    </submittedName>
</protein>
<dbReference type="InterPro" id="IPR023296">
    <property type="entry name" value="Glyco_hydro_beta-prop_sf"/>
</dbReference>
<dbReference type="InterPro" id="IPR019734">
    <property type="entry name" value="TPR_rpt"/>
</dbReference>
<dbReference type="InterPro" id="IPR011990">
    <property type="entry name" value="TPR-like_helical_dom_sf"/>
</dbReference>
<dbReference type="HOGENOM" id="CLU_304486_0_0_1"/>
<dbReference type="SMART" id="SM00317">
    <property type="entry name" value="SET"/>
    <property type="match status" value="1"/>
</dbReference>
<evidence type="ECO:0000313" key="2">
    <source>
        <dbReference type="EMBL" id="EFH66902.1"/>
    </source>
</evidence>
<dbReference type="CDD" id="cd20071">
    <property type="entry name" value="SET_SMYD"/>
    <property type="match status" value="1"/>
</dbReference>
<dbReference type="Pfam" id="PF00856">
    <property type="entry name" value="SET"/>
    <property type="match status" value="1"/>
</dbReference>
<dbReference type="Proteomes" id="UP000008694">
    <property type="component" value="Unassembled WGS sequence"/>
</dbReference>
<feature type="domain" description="SET" evidence="1">
    <location>
        <begin position="619"/>
        <end position="807"/>
    </location>
</feature>
<dbReference type="PANTHER" id="PTHR35279:SF1">
    <property type="entry name" value="ARABINANASE_LEVANSUCRASE_INVERTASE"/>
    <property type="match status" value="1"/>
</dbReference>
<reference evidence="3" key="1">
    <citation type="journal article" date="2011" name="Nat. Genet.">
        <title>The Arabidopsis lyrata genome sequence and the basis of rapid genome size change.</title>
        <authorList>
            <person name="Hu T.T."/>
            <person name="Pattyn P."/>
            <person name="Bakker E.G."/>
            <person name="Cao J."/>
            <person name="Cheng J.-F."/>
            <person name="Clark R.M."/>
            <person name="Fahlgren N."/>
            <person name="Fawcett J.A."/>
            <person name="Grimwood J."/>
            <person name="Gundlach H."/>
            <person name="Haberer G."/>
            <person name="Hollister J.D."/>
            <person name="Ossowski S."/>
            <person name="Ottilar R.P."/>
            <person name="Salamov A.A."/>
            <person name="Schneeberger K."/>
            <person name="Spannagl M."/>
            <person name="Wang X."/>
            <person name="Yang L."/>
            <person name="Nasrallah M.E."/>
            <person name="Bergelson J."/>
            <person name="Carrington J.C."/>
            <person name="Gaut B.S."/>
            <person name="Schmutz J."/>
            <person name="Mayer K.F.X."/>
            <person name="Van de Peer Y."/>
            <person name="Grigoriev I.V."/>
            <person name="Nordborg M."/>
            <person name="Weigel D."/>
            <person name="Guo Y.-L."/>
        </authorList>
    </citation>
    <scope>NUCLEOTIDE SEQUENCE [LARGE SCALE GENOMIC DNA]</scope>
    <source>
        <strain evidence="3">cv. MN47</strain>
    </source>
</reference>
<evidence type="ECO:0000259" key="1">
    <source>
        <dbReference type="PROSITE" id="PS50280"/>
    </source>
</evidence>
<accession>D7KQM0</accession>
<dbReference type="STRING" id="81972.D7KQM0"/>
<gene>
    <name evidence="2" type="ORF">ARALYDRAFT_680301</name>
</gene>
<evidence type="ECO:0000313" key="3">
    <source>
        <dbReference type="Proteomes" id="UP000008694"/>
    </source>
</evidence>
<name>D7KQM0_ARALL</name>
<dbReference type="eggNOG" id="KOG2084">
    <property type="taxonomic scope" value="Eukaryota"/>
</dbReference>
<proteinExistence type="predicted"/>
<dbReference type="Gene3D" id="2.115.10.20">
    <property type="entry name" value="Glycosyl hydrolase domain, family 43"/>
    <property type="match status" value="3"/>
</dbReference>
<keyword evidence="3" id="KW-1185">Reference proteome</keyword>
<dbReference type="SUPFAM" id="SSF75005">
    <property type="entry name" value="Arabinanase/levansucrase/invertase"/>
    <property type="match status" value="2"/>
</dbReference>
<dbReference type="PANTHER" id="PTHR35279">
    <property type="match status" value="1"/>
</dbReference>
<sequence length="976" mass="109535">MEATCANPSIVTASRTIQPYRSPALSLRFLTYRNKRFFPYSLTVTRCSTTKSRETGQDSTFESSISLKKGLVLDLGVSKDSWDSEEIGSPVVKRFLSDNEERWYMWYHGSSKQNPVSDCIGLAVSNNGIHWERGKGKVESSDDVGLVMSCGEDWWGFDTASVRPGEVVIMSSSKVRANSSVYWMYYTGYTTETVEFQSQGFTSGLGNPERFHLCDENVEKSRVYRSLPGLAISQDGRHWARIEGEHHSGALFDVGSEKDWDFYYIASPHVVFHGDGDLRMYYHSFDDKPGEFCIGMARSRDGIKWLKLGKILGGRISEKDGSGFFDELGGRYPCVTRNKRDESYVMAYEGVDRNGKTSIGLAVSKDGINDWKRVQDEEAVVAVGEGSAWDNEGVGCPYLIEMDGDSDHQWRLYYRGVGNGGRTGIGLAEIAMGGEQFELEEDRDGPLELLQSLRSKATELLLREEWEESIKVYTEFIDLSRRQVSRNGGSDPNPDSIAKLRRSLCLALCNRAEARARLRDFLEAMRDCDQALEIEKTHFKTLLCKGKVLLGLSKYSLALECFKTALLDPQASDNFETVTGYMEKCKKLEFQAKTGAFDLSDWILSGFRGRCPELAEFIGLIEIKKSEFSGRGLFATKNIVGGTSILVTKAVAIERGILGNGESGEKAQLIMWKNFVEEVTESVRKCGRTRRVVSALSTGQDEDNLEIPDIALFRPDEAFETYDDSKQSLDTEKLLSILDVNSLVEDAVSAKVMGKNKEYYGVGLWTLASFINHSCIPNARRLHVGDYVIVHASRDIKAGEEITFAYFDVLSPLEKRKEMAESWGFRCGCSRCKFESVLYVTNQEIRELEMGLERGVDAGNAVYMVEEGMKRWKVKGKDKGLLRASYWGIYDEIYNSERLMKRWGRKIPTVEVVVDSVSDVVGSDERLMKMAVEGMMKKNGGCSNIVEMEKILKLGKGVYGKVVSKKKAMKTLLGLE</sequence>
<dbReference type="InterPro" id="IPR046341">
    <property type="entry name" value="SET_dom_sf"/>
</dbReference>
<dbReference type="InterPro" id="IPR001214">
    <property type="entry name" value="SET_dom"/>
</dbReference>
<dbReference type="Gramene" id="Al_scaffold_0001_2624">
    <property type="protein sequence ID" value="Al_scaffold_0001_2624"/>
    <property type="gene ID" value="Al_scaffold_0001_2624"/>
</dbReference>
<dbReference type="SUPFAM" id="SSF82199">
    <property type="entry name" value="SET domain"/>
    <property type="match status" value="1"/>
</dbReference>
<dbReference type="Gene3D" id="1.25.40.10">
    <property type="entry name" value="Tetratricopeptide repeat domain"/>
    <property type="match status" value="1"/>
</dbReference>
<dbReference type="Gene3D" id="2.170.270.10">
    <property type="entry name" value="SET domain"/>
    <property type="match status" value="1"/>
</dbReference>
<dbReference type="SUPFAM" id="SSF48452">
    <property type="entry name" value="TPR-like"/>
    <property type="match status" value="1"/>
</dbReference>
<dbReference type="PROSITE" id="PS50280">
    <property type="entry name" value="SET"/>
    <property type="match status" value="1"/>
</dbReference>